<dbReference type="EMBL" id="JACHJY010000007">
    <property type="protein sequence ID" value="MBB4984212.1"/>
    <property type="molecule type" value="Genomic_DNA"/>
</dbReference>
<protein>
    <submittedName>
        <fullName evidence="1">Uncharacterized protein</fullName>
    </submittedName>
</protein>
<evidence type="ECO:0000313" key="1">
    <source>
        <dbReference type="EMBL" id="MBB4984212.1"/>
    </source>
</evidence>
<keyword evidence="2" id="KW-1185">Reference proteome</keyword>
<proteinExistence type="predicted"/>
<gene>
    <name evidence="1" type="ORF">GGE06_005158</name>
</gene>
<accession>A0A7W7XDM3</accession>
<organism evidence="1 2">
    <name type="scientific">Streptomyces nymphaeiformis</name>
    <dbReference type="NCBI Taxonomy" id="2663842"/>
    <lineage>
        <taxon>Bacteria</taxon>
        <taxon>Bacillati</taxon>
        <taxon>Actinomycetota</taxon>
        <taxon>Actinomycetes</taxon>
        <taxon>Kitasatosporales</taxon>
        <taxon>Streptomycetaceae</taxon>
        <taxon>Streptomyces</taxon>
    </lineage>
</organism>
<reference evidence="1 2" key="1">
    <citation type="submission" date="2020-08" db="EMBL/GenBank/DDBJ databases">
        <title>Genomic Encyclopedia of Type Strains, Phase III (KMG-III): the genomes of soil and plant-associated and newly described type strains.</title>
        <authorList>
            <person name="Whitman W."/>
        </authorList>
    </citation>
    <scope>NUCLEOTIDE SEQUENCE [LARGE SCALE GENOMIC DNA]</scope>
    <source>
        <strain evidence="1 2">SFB5A</strain>
    </source>
</reference>
<comment type="caution">
    <text evidence="1">The sequence shown here is derived from an EMBL/GenBank/DDBJ whole genome shotgun (WGS) entry which is preliminary data.</text>
</comment>
<dbReference type="AlphaFoldDB" id="A0A7W7XDM3"/>
<sequence>MTHPFTPGPIDEDLWTLTQYLLKCGDLLDDLTRQPGEAPQRLADTIRTGSALYRTSLHTGKLLAQASLSDAATTVDGQEAITVLRRLAEATSNAATRASDAVSALAHGDTASADQLLKQSRAHLYRTPVAVQDVSGALLRHDGYLYAQERAARENLDTSTPTIKVSEAQRRGLAVFARGEAVVHESAAGTREVIAPLYAYMRGTTIDALLDKGLISLTQLVQQDRYGVRLTTAGTQALLSARPAQNRDLVRTTPAPVKTKGITPPARTRR</sequence>
<evidence type="ECO:0000313" key="2">
    <source>
        <dbReference type="Proteomes" id="UP000582643"/>
    </source>
</evidence>
<name>A0A7W7XDM3_9ACTN</name>
<dbReference type="Proteomes" id="UP000582643">
    <property type="component" value="Unassembled WGS sequence"/>
</dbReference>
<dbReference type="RefSeq" id="WP_184931848.1">
    <property type="nucleotide sequence ID" value="NZ_JACHJY010000007.1"/>
</dbReference>